<organism evidence="1 2">
    <name type="scientific">Deinococcus seoulensis</name>
    <dbReference type="NCBI Taxonomy" id="1837379"/>
    <lineage>
        <taxon>Bacteria</taxon>
        <taxon>Thermotogati</taxon>
        <taxon>Deinococcota</taxon>
        <taxon>Deinococci</taxon>
        <taxon>Deinococcales</taxon>
        <taxon>Deinococcaceae</taxon>
        <taxon>Deinococcus</taxon>
    </lineage>
</organism>
<reference evidence="2" key="1">
    <citation type="journal article" date="2019" name="Int. J. Syst. Evol. Microbiol.">
        <title>The Global Catalogue of Microorganisms (GCM) 10K type strain sequencing project: providing services to taxonomists for standard genome sequencing and annotation.</title>
        <authorList>
            <consortium name="The Broad Institute Genomics Platform"/>
            <consortium name="The Broad Institute Genome Sequencing Center for Infectious Disease"/>
            <person name="Wu L."/>
            <person name="Ma J."/>
        </authorList>
    </citation>
    <scope>NUCLEOTIDE SEQUENCE [LARGE SCALE GENOMIC DNA]</scope>
    <source>
        <strain evidence="2">JCM 31404</strain>
    </source>
</reference>
<proteinExistence type="predicted"/>
<dbReference type="InterPro" id="IPR009279">
    <property type="entry name" value="Portal_Mu"/>
</dbReference>
<name>A0ABQ2RUF5_9DEIO</name>
<evidence type="ECO:0000313" key="1">
    <source>
        <dbReference type="EMBL" id="GGR68149.1"/>
    </source>
</evidence>
<keyword evidence="2" id="KW-1185">Reference proteome</keyword>
<protein>
    <recommendedName>
        <fullName evidence="3">Phage portal protein</fullName>
    </recommendedName>
</protein>
<evidence type="ECO:0008006" key="3">
    <source>
        <dbReference type="Google" id="ProtNLM"/>
    </source>
</evidence>
<dbReference type="Proteomes" id="UP000634308">
    <property type="component" value="Unassembled WGS sequence"/>
</dbReference>
<evidence type="ECO:0000313" key="2">
    <source>
        <dbReference type="Proteomes" id="UP000634308"/>
    </source>
</evidence>
<comment type="caution">
    <text evidence="1">The sequence shown here is derived from an EMBL/GenBank/DDBJ whole genome shotgun (WGS) entry which is preliminary data.</text>
</comment>
<dbReference type="EMBL" id="BMQM01000027">
    <property type="protein sequence ID" value="GGR68149.1"/>
    <property type="molecule type" value="Genomic_DNA"/>
</dbReference>
<accession>A0ABQ2RUF5</accession>
<dbReference type="RefSeq" id="WP_189066064.1">
    <property type="nucleotide sequence ID" value="NZ_BMQM01000027.1"/>
</dbReference>
<gene>
    <name evidence="1" type="ORF">GCM10008959_32790</name>
</gene>
<sequence length="441" mass="49168">MTQPAPKTGLMDLRILGSNGQRSWYRQFLPDEGIYAAQLYQDMRDTDPIVGAVFLALESLFRQVDWQEVPADDSPEAVAWALFLRECREDMSHTWPAFLADVLTMLTHGWSYFEVVYKIRRGPDQTDARYRSAHSDGRVGWRKFALRPQRTLSRWEYDGDGGIQGLWQSTPGGVVFIPVQRALHFRTTEASGNPEGRSMLVNARRAYRFQSRLEEFEAVGIERDLAGLPIVEVPIELLSPDATEQQQAVLQGILRQAEGVRNDERAYVAMPASEYVVREYDEKTGTEKHVRLPTGYKFSLLQGGSARAHDTDKIIKRYGQRIAASLLSTFLLLGGSEGKGAQALSGDLTDLFETAGTGILDGITAVVNRFAVHTLMRVNGVPPQYWPHLEHGGLTDAALQNLLAQLNGVMNAGGITHDENLETTLRQKLGLPERADSVTQN</sequence>
<dbReference type="Pfam" id="PF06074">
    <property type="entry name" value="Portal_Mu"/>
    <property type="match status" value="1"/>
</dbReference>